<protein>
    <recommendedName>
        <fullName evidence="4">LEA domain protein</fullName>
    </recommendedName>
</protein>
<accession>A0AAE0XB69</accession>
<feature type="compositionally biased region" description="Low complexity" evidence="1">
    <location>
        <begin position="117"/>
        <end position="133"/>
    </location>
</feature>
<proteinExistence type="predicted"/>
<evidence type="ECO:0000256" key="1">
    <source>
        <dbReference type="SAM" id="MobiDB-lite"/>
    </source>
</evidence>
<evidence type="ECO:0000313" key="3">
    <source>
        <dbReference type="Proteomes" id="UP001270362"/>
    </source>
</evidence>
<comment type="caution">
    <text evidence="2">The sequence shown here is derived from an EMBL/GenBank/DDBJ whole genome shotgun (WGS) entry which is preliminary data.</text>
</comment>
<dbReference type="AlphaFoldDB" id="A0AAE0XB69"/>
<evidence type="ECO:0000313" key="2">
    <source>
        <dbReference type="EMBL" id="KAK3689440.1"/>
    </source>
</evidence>
<dbReference type="EMBL" id="JAULSO010000002">
    <property type="protein sequence ID" value="KAK3689440.1"/>
    <property type="molecule type" value="Genomic_DNA"/>
</dbReference>
<feature type="compositionally biased region" description="Low complexity" evidence="1">
    <location>
        <begin position="148"/>
        <end position="184"/>
    </location>
</feature>
<dbReference type="Gene3D" id="1.20.120.20">
    <property type="entry name" value="Apolipoprotein"/>
    <property type="match status" value="1"/>
</dbReference>
<organism evidence="2 3">
    <name type="scientific">Podospora appendiculata</name>
    <dbReference type="NCBI Taxonomy" id="314037"/>
    <lineage>
        <taxon>Eukaryota</taxon>
        <taxon>Fungi</taxon>
        <taxon>Dikarya</taxon>
        <taxon>Ascomycota</taxon>
        <taxon>Pezizomycotina</taxon>
        <taxon>Sordariomycetes</taxon>
        <taxon>Sordariomycetidae</taxon>
        <taxon>Sordariales</taxon>
        <taxon>Podosporaceae</taxon>
        <taxon>Podospora</taxon>
    </lineage>
</organism>
<gene>
    <name evidence="2" type="ORF">B0T22DRAFT_172030</name>
</gene>
<name>A0AAE0XB69_9PEZI</name>
<dbReference type="Proteomes" id="UP001270362">
    <property type="component" value="Unassembled WGS sequence"/>
</dbReference>
<reference evidence="2" key="2">
    <citation type="submission" date="2023-06" db="EMBL/GenBank/DDBJ databases">
        <authorList>
            <consortium name="Lawrence Berkeley National Laboratory"/>
            <person name="Haridas S."/>
            <person name="Hensen N."/>
            <person name="Bonometti L."/>
            <person name="Westerberg I."/>
            <person name="Brannstrom I.O."/>
            <person name="Guillou S."/>
            <person name="Cros-Aarteil S."/>
            <person name="Calhoun S."/>
            <person name="Kuo A."/>
            <person name="Mondo S."/>
            <person name="Pangilinan J."/>
            <person name="Riley R."/>
            <person name="Labutti K."/>
            <person name="Andreopoulos B."/>
            <person name="Lipzen A."/>
            <person name="Chen C."/>
            <person name="Yanf M."/>
            <person name="Daum C."/>
            <person name="Ng V."/>
            <person name="Clum A."/>
            <person name="Steindorff A."/>
            <person name="Ohm R."/>
            <person name="Martin F."/>
            <person name="Silar P."/>
            <person name="Natvig D."/>
            <person name="Lalanne C."/>
            <person name="Gautier V."/>
            <person name="Ament-Velasquez S.L."/>
            <person name="Kruys A."/>
            <person name="Hutchinson M.I."/>
            <person name="Powell A.J."/>
            <person name="Barry K."/>
            <person name="Miller A.N."/>
            <person name="Grigoriev I.V."/>
            <person name="Debuchy R."/>
            <person name="Gladieux P."/>
            <person name="Thoren M.H."/>
            <person name="Johannesson H."/>
        </authorList>
    </citation>
    <scope>NUCLEOTIDE SEQUENCE</scope>
    <source>
        <strain evidence="2">CBS 314.62</strain>
    </source>
</reference>
<feature type="region of interest" description="Disordered" evidence="1">
    <location>
        <begin position="92"/>
        <end position="184"/>
    </location>
</feature>
<evidence type="ECO:0008006" key="4">
    <source>
        <dbReference type="Google" id="ProtNLM"/>
    </source>
</evidence>
<sequence>MSFFTEVTARRIATFQLPRTLATSAPRAAFSSGVTLRKNPVEAAKDTLKTVDRAVSDKLVDGIDIGTNVASKIKGTAEDVANSDAASKAAELRGEAVGKASEVAGKAKGTAEEWTGKAKGAASEAAGKAQGTASEVAGRSKGTASNLAGQAKGAADTAAGKTKGAADTAAGKAKGAADQAQRNL</sequence>
<reference evidence="2" key="1">
    <citation type="journal article" date="2023" name="Mol. Phylogenet. Evol.">
        <title>Genome-scale phylogeny and comparative genomics of the fungal order Sordariales.</title>
        <authorList>
            <person name="Hensen N."/>
            <person name="Bonometti L."/>
            <person name="Westerberg I."/>
            <person name="Brannstrom I.O."/>
            <person name="Guillou S."/>
            <person name="Cros-Aarteil S."/>
            <person name="Calhoun S."/>
            <person name="Haridas S."/>
            <person name="Kuo A."/>
            <person name="Mondo S."/>
            <person name="Pangilinan J."/>
            <person name="Riley R."/>
            <person name="LaButti K."/>
            <person name="Andreopoulos B."/>
            <person name="Lipzen A."/>
            <person name="Chen C."/>
            <person name="Yan M."/>
            <person name="Daum C."/>
            <person name="Ng V."/>
            <person name="Clum A."/>
            <person name="Steindorff A."/>
            <person name="Ohm R.A."/>
            <person name="Martin F."/>
            <person name="Silar P."/>
            <person name="Natvig D.O."/>
            <person name="Lalanne C."/>
            <person name="Gautier V."/>
            <person name="Ament-Velasquez S.L."/>
            <person name="Kruys A."/>
            <person name="Hutchinson M.I."/>
            <person name="Powell A.J."/>
            <person name="Barry K."/>
            <person name="Miller A.N."/>
            <person name="Grigoriev I.V."/>
            <person name="Debuchy R."/>
            <person name="Gladieux P."/>
            <person name="Hiltunen Thoren M."/>
            <person name="Johannesson H."/>
        </authorList>
    </citation>
    <scope>NUCLEOTIDE SEQUENCE</scope>
    <source>
        <strain evidence="2">CBS 314.62</strain>
    </source>
</reference>
<keyword evidence="3" id="KW-1185">Reference proteome</keyword>